<comment type="catalytic activity">
    <reaction evidence="1">
        <text>[E2 ubiquitin-conjugating enzyme]-S-ubiquitinyl-L-cysteine + [acceptor protein]-L-lysine = [E2 ubiquitin-conjugating enzyme]-L-cysteine + [acceptor protein]-N(6)-ubiquitinyl-L-lysine.</text>
        <dbReference type="EC" id="2.3.2.31"/>
    </reaction>
</comment>
<dbReference type="Gene3D" id="1.20.120.1750">
    <property type="match status" value="1"/>
</dbReference>
<keyword evidence="8" id="KW-0862">Zinc</keyword>
<dbReference type="InterPro" id="IPR044066">
    <property type="entry name" value="TRIAD_supradom"/>
</dbReference>
<evidence type="ECO:0000259" key="10">
    <source>
        <dbReference type="PROSITE" id="PS51873"/>
    </source>
</evidence>
<keyword evidence="12" id="KW-1185">Reference proteome</keyword>
<evidence type="ECO:0000256" key="8">
    <source>
        <dbReference type="ARBA" id="ARBA00022833"/>
    </source>
</evidence>
<dbReference type="STRING" id="114155.A0A4V2K8S2"/>
<feature type="region of interest" description="Disordered" evidence="9">
    <location>
        <begin position="1"/>
        <end position="54"/>
    </location>
</feature>
<organism evidence="11 12">
    <name type="scientific">Dichomitus squalens</name>
    <dbReference type="NCBI Taxonomy" id="114155"/>
    <lineage>
        <taxon>Eukaryota</taxon>
        <taxon>Fungi</taxon>
        <taxon>Dikarya</taxon>
        <taxon>Basidiomycota</taxon>
        <taxon>Agaricomycotina</taxon>
        <taxon>Agaricomycetes</taxon>
        <taxon>Polyporales</taxon>
        <taxon>Polyporaceae</taxon>
        <taxon>Dichomitus</taxon>
    </lineage>
</organism>
<dbReference type="GO" id="GO:0008270">
    <property type="term" value="F:zinc ion binding"/>
    <property type="evidence" value="ECO:0007669"/>
    <property type="project" value="UniProtKB-KW"/>
</dbReference>
<dbReference type="InterPro" id="IPR031127">
    <property type="entry name" value="E3_UB_ligase_RBR"/>
</dbReference>
<gene>
    <name evidence="11" type="ORF">BD310DRAFT_921521</name>
</gene>
<keyword evidence="4" id="KW-0479">Metal-binding</keyword>
<evidence type="ECO:0000256" key="2">
    <source>
        <dbReference type="ARBA" id="ARBA00012251"/>
    </source>
</evidence>
<dbReference type="Gene3D" id="3.30.40.10">
    <property type="entry name" value="Zinc/RING finger domain, C3HC4 (zinc finger)"/>
    <property type="match status" value="1"/>
</dbReference>
<evidence type="ECO:0000313" key="11">
    <source>
        <dbReference type="EMBL" id="TBU61118.1"/>
    </source>
</evidence>
<keyword evidence="5" id="KW-0677">Repeat</keyword>
<dbReference type="PROSITE" id="PS51873">
    <property type="entry name" value="TRIAD"/>
    <property type="match status" value="1"/>
</dbReference>
<dbReference type="CDD" id="cd22584">
    <property type="entry name" value="Rcat_RBR_unk"/>
    <property type="match status" value="1"/>
</dbReference>
<dbReference type="InterPro" id="IPR013083">
    <property type="entry name" value="Znf_RING/FYVE/PHD"/>
</dbReference>
<evidence type="ECO:0000256" key="7">
    <source>
        <dbReference type="ARBA" id="ARBA00022786"/>
    </source>
</evidence>
<keyword evidence="6" id="KW-0863">Zinc-finger</keyword>
<dbReference type="InterPro" id="IPR002867">
    <property type="entry name" value="IBR_dom"/>
</dbReference>
<evidence type="ECO:0000256" key="5">
    <source>
        <dbReference type="ARBA" id="ARBA00022737"/>
    </source>
</evidence>
<evidence type="ECO:0000256" key="4">
    <source>
        <dbReference type="ARBA" id="ARBA00022723"/>
    </source>
</evidence>
<dbReference type="AlphaFoldDB" id="A0A4V2K8S2"/>
<accession>A0A4V2K8S2</accession>
<evidence type="ECO:0000256" key="3">
    <source>
        <dbReference type="ARBA" id="ARBA00022679"/>
    </source>
</evidence>
<dbReference type="EMBL" id="ML145100">
    <property type="protein sequence ID" value="TBU61118.1"/>
    <property type="molecule type" value="Genomic_DNA"/>
</dbReference>
<name>A0A4V2K8S2_9APHY</name>
<dbReference type="EC" id="2.3.2.31" evidence="2"/>
<protein>
    <recommendedName>
        <fullName evidence="2">RBR-type E3 ubiquitin transferase</fullName>
        <ecNumber evidence="2">2.3.2.31</ecNumber>
    </recommendedName>
</protein>
<feature type="domain" description="RING-type" evidence="10">
    <location>
        <begin position="120"/>
        <end position="318"/>
    </location>
</feature>
<sequence>MERPQVSGIPFPIQPRRAFSAQDRSGLLEPVAQATRTQQRPHSSVNAGRDEDDYDDDWTMLDEDCYRLTPEEYRNRPLPPIPLEARMRQAIHRLKVEPRLGSRSPTKAMSRFTEGLSRRLAKECVTCMERIDGAEIRTPCGHYYDEQCIDQLFDAASKDEALFPPTCCGKRIPLASVRDTLSPTTLASFEEKRREFGSQRRVYCAKASCSRFLSVQYDSTRLTMNAPRLRCPDPECGTVTCMRCKLEVKEGVHHRCDKDVEDVNALELGERSGWARCPGCETMIELNQGCYHMTCRCKMEFCYLCKKQWKTCSCPQWEDIEQTNDNGGEGIASD</sequence>
<evidence type="ECO:0000313" key="12">
    <source>
        <dbReference type="Proteomes" id="UP000292082"/>
    </source>
</evidence>
<dbReference type="PANTHER" id="PTHR11685">
    <property type="entry name" value="RBR FAMILY RING FINGER AND IBR DOMAIN-CONTAINING"/>
    <property type="match status" value="1"/>
</dbReference>
<dbReference type="Pfam" id="PF01485">
    <property type="entry name" value="IBR"/>
    <property type="match status" value="1"/>
</dbReference>
<evidence type="ECO:0000256" key="1">
    <source>
        <dbReference type="ARBA" id="ARBA00001798"/>
    </source>
</evidence>
<keyword evidence="3" id="KW-0808">Transferase</keyword>
<reference evidence="11 12" key="1">
    <citation type="submission" date="2019-01" db="EMBL/GenBank/DDBJ databases">
        <title>Draft genome sequences of three monokaryotic isolates of the white-rot basidiomycete fungus Dichomitus squalens.</title>
        <authorList>
            <consortium name="DOE Joint Genome Institute"/>
            <person name="Lopez S.C."/>
            <person name="Andreopoulos B."/>
            <person name="Pangilinan J."/>
            <person name="Lipzen A."/>
            <person name="Riley R."/>
            <person name="Ahrendt S."/>
            <person name="Ng V."/>
            <person name="Barry K."/>
            <person name="Daum C."/>
            <person name="Grigoriev I.V."/>
            <person name="Hilden K.S."/>
            <person name="Makela M.R."/>
            <person name="de Vries R.P."/>
        </authorList>
    </citation>
    <scope>NUCLEOTIDE SEQUENCE [LARGE SCALE GENOMIC DNA]</scope>
    <source>
        <strain evidence="11 12">CBS 464.89</strain>
    </source>
</reference>
<keyword evidence="7" id="KW-0833">Ubl conjugation pathway</keyword>
<dbReference type="SUPFAM" id="SSF57850">
    <property type="entry name" value="RING/U-box"/>
    <property type="match status" value="2"/>
</dbReference>
<proteinExistence type="predicted"/>
<evidence type="ECO:0000256" key="6">
    <source>
        <dbReference type="ARBA" id="ARBA00022771"/>
    </source>
</evidence>
<dbReference type="Proteomes" id="UP000292082">
    <property type="component" value="Unassembled WGS sequence"/>
</dbReference>
<evidence type="ECO:0000256" key="9">
    <source>
        <dbReference type="SAM" id="MobiDB-lite"/>
    </source>
</evidence>
<dbReference type="GO" id="GO:0016567">
    <property type="term" value="P:protein ubiquitination"/>
    <property type="evidence" value="ECO:0007669"/>
    <property type="project" value="InterPro"/>
</dbReference>
<feature type="compositionally biased region" description="Polar residues" evidence="9">
    <location>
        <begin position="34"/>
        <end position="46"/>
    </location>
</feature>
<dbReference type="GO" id="GO:0061630">
    <property type="term" value="F:ubiquitin protein ligase activity"/>
    <property type="evidence" value="ECO:0007669"/>
    <property type="project" value="UniProtKB-EC"/>
</dbReference>